<dbReference type="EMBL" id="BAAAPL010000001">
    <property type="protein sequence ID" value="GAA1698840.1"/>
    <property type="molecule type" value="Genomic_DNA"/>
</dbReference>
<keyword evidence="2" id="KW-1185">Reference proteome</keyword>
<proteinExistence type="predicted"/>
<organism evidence="1 2">
    <name type="scientific">Microbacterium sediminicola</name>
    <dbReference type="NCBI Taxonomy" id="415210"/>
    <lineage>
        <taxon>Bacteria</taxon>
        <taxon>Bacillati</taxon>
        <taxon>Actinomycetota</taxon>
        <taxon>Actinomycetes</taxon>
        <taxon>Micrococcales</taxon>
        <taxon>Microbacteriaceae</taxon>
        <taxon>Microbacterium</taxon>
    </lineage>
</organism>
<name>A0ABP4U425_9MICO</name>
<sequence length="62" mass="6689">MTTPDAPGEGWTLTGIAYTQIAMAHHDLSVVNALIRIGELQSALHSLSAIIRQLEAARRHIA</sequence>
<accession>A0ABP4U425</accession>
<dbReference type="Proteomes" id="UP001501690">
    <property type="component" value="Unassembled WGS sequence"/>
</dbReference>
<reference evidence="2" key="1">
    <citation type="journal article" date="2019" name="Int. J. Syst. Evol. Microbiol.">
        <title>The Global Catalogue of Microorganisms (GCM) 10K type strain sequencing project: providing services to taxonomists for standard genome sequencing and annotation.</title>
        <authorList>
            <consortium name="The Broad Institute Genomics Platform"/>
            <consortium name="The Broad Institute Genome Sequencing Center for Infectious Disease"/>
            <person name="Wu L."/>
            <person name="Ma J."/>
        </authorList>
    </citation>
    <scope>NUCLEOTIDE SEQUENCE [LARGE SCALE GENOMIC DNA]</scope>
    <source>
        <strain evidence="2">JCM 15577</strain>
    </source>
</reference>
<comment type="caution">
    <text evidence="1">The sequence shown here is derived from an EMBL/GenBank/DDBJ whole genome shotgun (WGS) entry which is preliminary data.</text>
</comment>
<dbReference type="RefSeq" id="WP_344071097.1">
    <property type="nucleotide sequence ID" value="NZ_BAAAPL010000001.1"/>
</dbReference>
<evidence type="ECO:0000313" key="1">
    <source>
        <dbReference type="EMBL" id="GAA1698840.1"/>
    </source>
</evidence>
<protein>
    <submittedName>
        <fullName evidence="1">Uncharacterized protein</fullName>
    </submittedName>
</protein>
<gene>
    <name evidence="1" type="ORF">GCM10009808_15440</name>
</gene>
<evidence type="ECO:0000313" key="2">
    <source>
        <dbReference type="Proteomes" id="UP001501690"/>
    </source>
</evidence>